<evidence type="ECO:0000313" key="3">
    <source>
        <dbReference type="Proteomes" id="UP000293846"/>
    </source>
</evidence>
<proteinExistence type="predicted"/>
<dbReference type="PANTHER" id="PTHR43415">
    <property type="entry name" value="SPERMIDINE N(1)-ACETYLTRANSFERASE"/>
    <property type="match status" value="1"/>
</dbReference>
<dbReference type="Proteomes" id="UP000293846">
    <property type="component" value="Unassembled WGS sequence"/>
</dbReference>
<keyword evidence="2" id="KW-0808">Transferase</keyword>
<evidence type="ECO:0000313" key="2">
    <source>
        <dbReference type="EMBL" id="TCJ01527.1"/>
    </source>
</evidence>
<dbReference type="STRING" id="1742358.GCA_001439605_02360"/>
<organism evidence="2 3">
    <name type="scientific">Cytobacillus praedii</name>
    <dbReference type="NCBI Taxonomy" id="1742358"/>
    <lineage>
        <taxon>Bacteria</taxon>
        <taxon>Bacillati</taxon>
        <taxon>Bacillota</taxon>
        <taxon>Bacilli</taxon>
        <taxon>Bacillales</taxon>
        <taxon>Bacillaceae</taxon>
        <taxon>Cytobacillus</taxon>
    </lineage>
</organism>
<evidence type="ECO:0000259" key="1">
    <source>
        <dbReference type="PROSITE" id="PS51186"/>
    </source>
</evidence>
<comment type="caution">
    <text evidence="2">The sequence shown here is derived from an EMBL/GenBank/DDBJ whole genome shotgun (WGS) entry which is preliminary data.</text>
</comment>
<dbReference type="PROSITE" id="PS51186">
    <property type="entry name" value="GNAT"/>
    <property type="match status" value="1"/>
</dbReference>
<dbReference type="InterPro" id="IPR016181">
    <property type="entry name" value="Acyl_CoA_acyltransferase"/>
</dbReference>
<dbReference type="Gene3D" id="3.40.630.30">
    <property type="match status" value="1"/>
</dbReference>
<dbReference type="EMBL" id="SJTH01000059">
    <property type="protein sequence ID" value="TCJ01527.1"/>
    <property type="molecule type" value="Genomic_DNA"/>
</dbReference>
<name>A0A4R1APY7_9BACI</name>
<keyword evidence="3" id="KW-1185">Reference proteome</keyword>
<sequence length="156" mass="18355">MNFFIRKMTEHFAVEILNWKYEAPYDFYNNDLCTENIKELLEQTYYAVVNENDFLIGFFCIGSSAQVPIGLEYGAYSDGYIDIGLGMKPELTGKGYGYSYFSYLLQYIRETYTDNNVRLTVAKFNQRAIRLYEKLGFERKIEFVNNSTIFITMIKE</sequence>
<gene>
    <name evidence="2" type="ORF">E0Y62_23660</name>
</gene>
<dbReference type="RefSeq" id="WP_131238655.1">
    <property type="nucleotide sequence ID" value="NZ_SJTH01000059.1"/>
</dbReference>
<accession>A0A4R1APY7</accession>
<dbReference type="OrthoDB" id="423921at2"/>
<dbReference type="AlphaFoldDB" id="A0A4R1APY7"/>
<dbReference type="Pfam" id="PF00583">
    <property type="entry name" value="Acetyltransf_1"/>
    <property type="match status" value="1"/>
</dbReference>
<feature type="domain" description="N-acetyltransferase" evidence="1">
    <location>
        <begin position="3"/>
        <end position="156"/>
    </location>
</feature>
<dbReference type="GO" id="GO:0016747">
    <property type="term" value="F:acyltransferase activity, transferring groups other than amino-acyl groups"/>
    <property type="evidence" value="ECO:0007669"/>
    <property type="project" value="InterPro"/>
</dbReference>
<dbReference type="PANTHER" id="PTHR43415:SF3">
    <property type="entry name" value="GNAT-FAMILY ACETYLTRANSFERASE"/>
    <property type="match status" value="1"/>
</dbReference>
<reference evidence="2 3" key="1">
    <citation type="submission" date="2019-03" db="EMBL/GenBank/DDBJ databases">
        <authorList>
            <person name="Jensen L."/>
            <person name="Storgaard J."/>
            <person name="Sulaj E."/>
            <person name="Schramm A."/>
            <person name="Marshall I.P.G."/>
        </authorList>
    </citation>
    <scope>NUCLEOTIDE SEQUENCE [LARGE SCALE GENOMIC DNA]</scope>
    <source>
        <strain evidence="2 3">2017H2G3</strain>
    </source>
</reference>
<dbReference type="InterPro" id="IPR000182">
    <property type="entry name" value="GNAT_dom"/>
</dbReference>
<protein>
    <submittedName>
        <fullName evidence="2">N-acetyltransferase</fullName>
    </submittedName>
</protein>
<dbReference type="SUPFAM" id="SSF55729">
    <property type="entry name" value="Acyl-CoA N-acyltransferases (Nat)"/>
    <property type="match status" value="1"/>
</dbReference>